<keyword evidence="1" id="KW-0812">Transmembrane</keyword>
<comment type="caution">
    <text evidence="4">The sequence shown here is derived from an EMBL/GenBank/DDBJ whole genome shotgun (WGS) entry which is preliminary data.</text>
</comment>
<keyword evidence="1" id="KW-0472">Membrane</keyword>
<reference evidence="5" key="1">
    <citation type="journal article" date="2019" name="Int. J. Syst. Evol. Microbiol.">
        <title>The Global Catalogue of Microorganisms (GCM) 10K type strain sequencing project: providing services to taxonomists for standard genome sequencing and annotation.</title>
        <authorList>
            <consortium name="The Broad Institute Genomics Platform"/>
            <consortium name="The Broad Institute Genome Sequencing Center for Infectious Disease"/>
            <person name="Wu L."/>
            <person name="Ma J."/>
        </authorList>
    </citation>
    <scope>NUCLEOTIDE SEQUENCE [LARGE SCALE GENOMIC DNA]</scope>
    <source>
        <strain evidence="5">CGMCC 1.15774</strain>
    </source>
</reference>
<dbReference type="RefSeq" id="WP_379768166.1">
    <property type="nucleotide sequence ID" value="NZ_JBHSCL010000018.1"/>
</dbReference>
<feature type="domain" description="Protein FecR C-terminal" evidence="3">
    <location>
        <begin position="320"/>
        <end position="388"/>
    </location>
</feature>
<dbReference type="Pfam" id="PF16344">
    <property type="entry name" value="FecR_C"/>
    <property type="match status" value="1"/>
</dbReference>
<evidence type="ECO:0000256" key="1">
    <source>
        <dbReference type="SAM" id="Phobius"/>
    </source>
</evidence>
<evidence type="ECO:0000259" key="2">
    <source>
        <dbReference type="Pfam" id="PF04773"/>
    </source>
</evidence>
<protein>
    <submittedName>
        <fullName evidence="4">FecR family protein</fullName>
    </submittedName>
</protein>
<dbReference type="InterPro" id="IPR012373">
    <property type="entry name" value="Ferrdict_sens_TM"/>
</dbReference>
<sequence length="390" mass="44537">KVLDNPTYIWLTKFLNKEANIDDLRSLELWIDNPDNEFEFNEFIKANAIANDLMGDYDLEKAKRVFLKNVRRERAKKFPFHKVAASLVVVGLSLSMYFVYDNWNSPSEEVVGIERSNPVNDIRPGSDKAILTLEDGSSVALENDVDFNSDKVASDGKTLKYKYASGESSAQEIAYHTLTVPRGGQFNVELSDGTIVWLNSETQIVYPVKFEVDKPRFLTLNYGEVYLDVSSAENHDGLPFYVENQYQTIEVLGTEFNVRDYGDGENIKTTLVEGKIQLNVSDKNHILLPNQQFSMNKGKGTYTIATVDVYDETAWKDGIFSFKDESLEEIIRVLSKWYDFNVEYRGDIDTGEMFVGVMRKNQDLSEIMENFKNLGIIKAYKIEKNGLILE</sequence>
<name>A0ABV8PT43_9FLAO</name>
<organism evidence="4 5">
    <name type="scientific">Flagellimonas marina</name>
    <dbReference type="NCBI Taxonomy" id="1775168"/>
    <lineage>
        <taxon>Bacteria</taxon>
        <taxon>Pseudomonadati</taxon>
        <taxon>Bacteroidota</taxon>
        <taxon>Flavobacteriia</taxon>
        <taxon>Flavobacteriales</taxon>
        <taxon>Flavobacteriaceae</taxon>
        <taxon>Flagellimonas</taxon>
    </lineage>
</organism>
<accession>A0ABV8PT43</accession>
<dbReference type="PANTHER" id="PTHR30273:SF2">
    <property type="entry name" value="PROTEIN FECR"/>
    <property type="match status" value="1"/>
</dbReference>
<dbReference type="Gene3D" id="3.55.50.30">
    <property type="match status" value="1"/>
</dbReference>
<dbReference type="InterPro" id="IPR006860">
    <property type="entry name" value="FecR"/>
</dbReference>
<dbReference type="Pfam" id="PF04773">
    <property type="entry name" value="FecR"/>
    <property type="match status" value="1"/>
</dbReference>
<dbReference type="Gene3D" id="2.60.120.1440">
    <property type="match status" value="1"/>
</dbReference>
<dbReference type="PANTHER" id="PTHR30273">
    <property type="entry name" value="PERIPLASMIC SIGNAL SENSOR AND SIGMA FACTOR ACTIVATOR FECR-RELATED"/>
    <property type="match status" value="1"/>
</dbReference>
<feature type="domain" description="FecR protein" evidence="2">
    <location>
        <begin position="177"/>
        <end position="276"/>
    </location>
</feature>
<evidence type="ECO:0000313" key="4">
    <source>
        <dbReference type="EMBL" id="MFC4222246.1"/>
    </source>
</evidence>
<evidence type="ECO:0000313" key="5">
    <source>
        <dbReference type="Proteomes" id="UP001595841"/>
    </source>
</evidence>
<dbReference type="EMBL" id="JBHSCL010000018">
    <property type="protein sequence ID" value="MFC4222246.1"/>
    <property type="molecule type" value="Genomic_DNA"/>
</dbReference>
<keyword evidence="1" id="KW-1133">Transmembrane helix</keyword>
<keyword evidence="5" id="KW-1185">Reference proteome</keyword>
<evidence type="ECO:0000259" key="3">
    <source>
        <dbReference type="Pfam" id="PF16344"/>
    </source>
</evidence>
<dbReference type="InterPro" id="IPR032508">
    <property type="entry name" value="FecR_C"/>
</dbReference>
<proteinExistence type="predicted"/>
<feature type="transmembrane region" description="Helical" evidence="1">
    <location>
        <begin position="80"/>
        <end position="100"/>
    </location>
</feature>
<feature type="non-terminal residue" evidence="4">
    <location>
        <position position="1"/>
    </location>
</feature>
<gene>
    <name evidence="4" type="ORF">ACFOWS_19030</name>
</gene>
<dbReference type="Proteomes" id="UP001595841">
    <property type="component" value="Unassembled WGS sequence"/>
</dbReference>